<dbReference type="InterPro" id="IPR019734">
    <property type="entry name" value="TPR_rpt"/>
</dbReference>
<protein>
    <submittedName>
        <fullName evidence="3">CHAT domain- and Sec signal-containing</fullName>
    </submittedName>
</protein>
<keyword evidence="4" id="KW-1185">Reference proteome</keyword>
<reference evidence="3" key="1">
    <citation type="journal article" date="2021" name="Microb. Physiol.">
        <title>Proteogenomic Insights into the Physiology of Marine, Sulfate-Reducing, Filamentous Desulfonema limicola and Desulfonema magnum.</title>
        <authorList>
            <person name="Schnaars V."/>
            <person name="Wohlbrand L."/>
            <person name="Scheve S."/>
            <person name="Hinrichs C."/>
            <person name="Reinhardt R."/>
            <person name="Rabus R."/>
        </authorList>
    </citation>
    <scope>NUCLEOTIDE SEQUENCE</scope>
    <source>
        <strain evidence="3">5ac10</strain>
    </source>
</reference>
<dbReference type="Gene3D" id="2.160.20.10">
    <property type="entry name" value="Single-stranded right-handed beta-helix, Pectin lyase-like"/>
    <property type="match status" value="1"/>
</dbReference>
<dbReference type="PANTHER" id="PTHR10098">
    <property type="entry name" value="RAPSYN-RELATED"/>
    <property type="match status" value="1"/>
</dbReference>
<evidence type="ECO:0000259" key="2">
    <source>
        <dbReference type="Pfam" id="PF12770"/>
    </source>
</evidence>
<dbReference type="AlphaFoldDB" id="A0A975GE75"/>
<dbReference type="SUPFAM" id="SSF51126">
    <property type="entry name" value="Pectin lyase-like"/>
    <property type="match status" value="1"/>
</dbReference>
<dbReference type="InterPro" id="IPR011990">
    <property type="entry name" value="TPR-like_helical_dom_sf"/>
</dbReference>
<sequence length="1061" mass="115607">MGEECGKTGNINIRVTGNFLLSGVNPYGGWESNIGTDTGGSNAGGNIFLEAGSVTLENGAAITAVTHTGGNGGNININAADSFHIRGSSPMKEFFLDGRIFDYSKYTIKDKFSAVLSNSYDTDKDAGNSGTISVHAKNINISDQGMISTSSAGGGKAGDIRLETGTLNLKNNASIVSESTLLENGGEAGKINISADSVQISGASALNTEAHGAGGGQINVNAENLVYLNNSEITSSVKQGVGKGGDITAVSKSMILNHGNITANAEQGDGGAVFIQAENFLKSSNSITQAASRRGNQGTVKIEAPDINITGALTILPENYTDPVQWLTTPCAQRTAEDISRFVIKQRDGLPQSFDDLLSVISCQLSESRQTPLTTEISIADSYMAKGHYRKAEKVLDNALPLMEASQDIAEKALFYAVSGDLRLILDDMEGAVLNTQKGLEQARQAGVPLVSASLLNCLGNIRSAGTNWQGAVEAYGESLDMINNSDTDPALKSDMKARVFINIIRTEINRKEYEKALTAAEKAAWEIEKQPDGYAKAASQLALYLAVRKIPDFSKNQENILAEAARIGESIENNRIASLAWGYLGQYYEKQGDYIHALKMSRKAVFFAAQEYNPDILYRWQWQTGRLAARKKKFEQAAALYEAAIETLNPVRTMFFTGFREPGSAFETSVKPLYTEFVQLLTEQAEQNPLDTPVLLAKTADTLEMLKKAEIQDFYRDECLEQQETGQYRPGIPAKTAVLYPIPMPDQLILLFMFPDSMKYIRVPVSSAEVEKRAEKLRKSLESWEDDFLEDTKYLYDCLIRPAKAQLDARDIDTLIIVPEGALSLIPFSILHSGGHFLIDEYALATVPALGMTDTRLNEKTGRHILLGGLSKFRGKSVPLENVEKELAFVANLAKSRILLNQDFTISNLETEIMNQDYDTLHLATHAVFGDSPENTFLLTYGGRLTLGALDRLSGMKKYQGKQLDLLALSACETAAGDARAAFGLAGTAVRAGVKSVLAALWKVDDRAASLIIEEFYRQLVTENQTKAAALQKAQKKMIHDREFSHPAYWGPFLLIGNWM</sequence>
<evidence type="ECO:0000313" key="4">
    <source>
        <dbReference type="Proteomes" id="UP000663720"/>
    </source>
</evidence>
<dbReference type="InterPro" id="IPR024983">
    <property type="entry name" value="CHAT_dom"/>
</dbReference>
<keyword evidence="1" id="KW-0175">Coiled coil</keyword>
<feature type="domain" description="CHAT" evidence="2">
    <location>
        <begin position="794"/>
        <end position="1059"/>
    </location>
</feature>
<evidence type="ECO:0000313" key="3">
    <source>
        <dbReference type="EMBL" id="QTA77923.1"/>
    </source>
</evidence>
<dbReference type="Gene3D" id="1.25.40.10">
    <property type="entry name" value="Tetratricopeptide repeat domain"/>
    <property type="match status" value="2"/>
</dbReference>
<feature type="coiled-coil region" evidence="1">
    <location>
        <begin position="504"/>
        <end position="531"/>
    </location>
</feature>
<dbReference type="Pfam" id="PF12770">
    <property type="entry name" value="CHAT"/>
    <property type="match status" value="1"/>
</dbReference>
<dbReference type="RefSeq" id="WP_207689841.1">
    <property type="nucleotide sequence ID" value="NZ_CP061799.1"/>
</dbReference>
<gene>
    <name evidence="3" type="ORF">dnl_01250</name>
</gene>
<dbReference type="EMBL" id="CP061799">
    <property type="protein sequence ID" value="QTA77923.1"/>
    <property type="molecule type" value="Genomic_DNA"/>
</dbReference>
<dbReference type="SUPFAM" id="SSF48452">
    <property type="entry name" value="TPR-like"/>
    <property type="match status" value="2"/>
</dbReference>
<organism evidence="3 4">
    <name type="scientific">Desulfonema limicola</name>
    <dbReference type="NCBI Taxonomy" id="45656"/>
    <lineage>
        <taxon>Bacteria</taxon>
        <taxon>Pseudomonadati</taxon>
        <taxon>Thermodesulfobacteriota</taxon>
        <taxon>Desulfobacteria</taxon>
        <taxon>Desulfobacterales</taxon>
        <taxon>Desulfococcaceae</taxon>
        <taxon>Desulfonema</taxon>
    </lineage>
</organism>
<dbReference type="Proteomes" id="UP000663720">
    <property type="component" value="Chromosome"/>
</dbReference>
<dbReference type="SMART" id="SM00028">
    <property type="entry name" value="TPR"/>
    <property type="match status" value="3"/>
</dbReference>
<proteinExistence type="predicted"/>
<dbReference type="InterPro" id="IPR012334">
    <property type="entry name" value="Pectin_lyas_fold"/>
</dbReference>
<dbReference type="InterPro" id="IPR011050">
    <property type="entry name" value="Pectin_lyase_fold/virulence"/>
</dbReference>
<name>A0A975GE75_9BACT</name>
<evidence type="ECO:0000256" key="1">
    <source>
        <dbReference type="SAM" id="Coils"/>
    </source>
</evidence>
<dbReference type="KEGG" id="dli:dnl_01250"/>
<accession>A0A975GE75</accession>